<dbReference type="InterPro" id="IPR018378">
    <property type="entry name" value="C-type_lectin_CS"/>
</dbReference>
<dbReference type="SUPFAM" id="SSF56436">
    <property type="entry name" value="C-type lectin-like"/>
    <property type="match status" value="3"/>
</dbReference>
<dbReference type="PROSITE" id="PS00615">
    <property type="entry name" value="C_TYPE_LECTIN_1"/>
    <property type="match status" value="1"/>
</dbReference>
<dbReference type="GeneTree" id="ENSGT01100000263473"/>
<keyword evidence="1" id="KW-1015">Disulfide bond</keyword>
<dbReference type="PANTHER" id="PTHR45784">
    <property type="entry name" value="C-TYPE LECTIN DOMAIN FAMILY 20 MEMBER A-RELATED"/>
    <property type="match status" value="1"/>
</dbReference>
<accession>A0A8P4G0C1</accession>
<dbReference type="InterPro" id="IPR001304">
    <property type="entry name" value="C-type_lectin-like"/>
</dbReference>
<name>A0A8P4G0C1_DICLA</name>
<evidence type="ECO:0000256" key="1">
    <source>
        <dbReference type="ARBA" id="ARBA00023157"/>
    </source>
</evidence>
<dbReference type="InterPro" id="IPR016187">
    <property type="entry name" value="CTDL_fold"/>
</dbReference>
<dbReference type="Proteomes" id="UP000694389">
    <property type="component" value="Unassembled WGS sequence"/>
</dbReference>
<dbReference type="SMART" id="SM00034">
    <property type="entry name" value="CLECT"/>
    <property type="match status" value="3"/>
</dbReference>
<protein>
    <recommendedName>
        <fullName evidence="2">C-type lectin domain-containing protein</fullName>
    </recommendedName>
</protein>
<dbReference type="Gene3D" id="3.10.100.10">
    <property type="entry name" value="Mannose-Binding Protein A, subunit A"/>
    <property type="match status" value="3"/>
</dbReference>
<evidence type="ECO:0000259" key="2">
    <source>
        <dbReference type="PROSITE" id="PS50041"/>
    </source>
</evidence>
<dbReference type="InterPro" id="IPR016186">
    <property type="entry name" value="C-type_lectin-like/link_sf"/>
</dbReference>
<evidence type="ECO:0000313" key="3">
    <source>
        <dbReference type="Ensembl" id="ENSDLAP00005066202.1"/>
    </source>
</evidence>
<feature type="domain" description="C-type lectin" evidence="2">
    <location>
        <begin position="25"/>
        <end position="138"/>
    </location>
</feature>
<keyword evidence="4" id="KW-1185">Reference proteome</keyword>
<dbReference type="AlphaFoldDB" id="A0A8P4G0C1"/>
<reference evidence="3" key="1">
    <citation type="submission" date="2025-08" db="UniProtKB">
        <authorList>
            <consortium name="Ensembl"/>
        </authorList>
    </citation>
    <scope>IDENTIFICATION</scope>
</reference>
<proteinExistence type="predicted"/>
<sequence length="368" mass="42586">MWQTQTVFERRMGLCFLPSCFPRLYIFVEQPSTWAEAQSYCREKYTDLASVHNERHLAQLNTLLDNNPNVWIGLQADIEAWRWSLEDPRYYGEGEADFRKWAPDEPNGVGYNKLCVMMLASGEWADAVCTMAIDLICYNDTSSSFIFVNGPKTWKQAQSYCREEHYTDLASVRNQAENDQIENMNQTRSVWIGLYRDSWKWSDGSPTSFTYWNNNEPNGDYACAVIHNGRWEDCDCDTGLFFVCEIGDIYILVEKGKSWTEAQNYCREKYTDLASFDNEEAHNKVAMTPKYYSGHLWTGLYDDRNSWRWSLEKKDSNSEGEAEFRMWKPGEPSNERGYENCAGMAAGGKHIIMANTTTNISLMLPRAV</sequence>
<dbReference type="PROSITE" id="PS50041">
    <property type="entry name" value="C_TYPE_LECTIN_2"/>
    <property type="match status" value="3"/>
</dbReference>
<organism evidence="3 4">
    <name type="scientific">Dicentrarchus labrax</name>
    <name type="common">European seabass</name>
    <name type="synonym">Morone labrax</name>
    <dbReference type="NCBI Taxonomy" id="13489"/>
    <lineage>
        <taxon>Eukaryota</taxon>
        <taxon>Metazoa</taxon>
        <taxon>Chordata</taxon>
        <taxon>Craniata</taxon>
        <taxon>Vertebrata</taxon>
        <taxon>Euteleostomi</taxon>
        <taxon>Actinopterygii</taxon>
        <taxon>Neopterygii</taxon>
        <taxon>Teleostei</taxon>
        <taxon>Neoteleostei</taxon>
        <taxon>Acanthomorphata</taxon>
        <taxon>Eupercaria</taxon>
        <taxon>Moronidae</taxon>
        <taxon>Dicentrarchus</taxon>
    </lineage>
</organism>
<dbReference type="PANTHER" id="PTHR45784:SF3">
    <property type="entry name" value="C-TYPE LECTIN DOMAIN FAMILY 4 MEMBER K-LIKE-RELATED"/>
    <property type="match status" value="1"/>
</dbReference>
<feature type="domain" description="C-type lectin" evidence="2">
    <location>
        <begin position="133"/>
        <end position="245"/>
    </location>
</feature>
<dbReference type="Ensembl" id="ENSDLAT00005072827.1">
    <property type="protein sequence ID" value="ENSDLAP00005066202.1"/>
    <property type="gene ID" value="ENSDLAG00005034927.1"/>
</dbReference>
<dbReference type="Pfam" id="PF00059">
    <property type="entry name" value="Lectin_C"/>
    <property type="match status" value="3"/>
</dbReference>
<reference evidence="3" key="2">
    <citation type="submission" date="2025-09" db="UniProtKB">
        <authorList>
            <consortium name="Ensembl"/>
        </authorList>
    </citation>
    <scope>IDENTIFICATION</scope>
</reference>
<feature type="domain" description="C-type lectin" evidence="2">
    <location>
        <begin position="250"/>
        <end position="349"/>
    </location>
</feature>
<evidence type="ECO:0000313" key="4">
    <source>
        <dbReference type="Proteomes" id="UP000694389"/>
    </source>
</evidence>